<name>A0A7G2C8R4_9TRYP</name>
<accession>A0A7G2C8R4</accession>
<feature type="coiled-coil region" evidence="1">
    <location>
        <begin position="63"/>
        <end position="90"/>
    </location>
</feature>
<dbReference type="EMBL" id="LR877148">
    <property type="protein sequence ID" value="CAD2215163.1"/>
    <property type="molecule type" value="Genomic_DNA"/>
</dbReference>
<dbReference type="AlphaFoldDB" id="A0A7G2C8R4"/>
<evidence type="ECO:0000313" key="4">
    <source>
        <dbReference type="Proteomes" id="UP000515908"/>
    </source>
</evidence>
<gene>
    <name evidence="3" type="ORF">ADEAN_000261800</name>
</gene>
<reference evidence="3 4" key="1">
    <citation type="submission" date="2020-08" db="EMBL/GenBank/DDBJ databases">
        <authorList>
            <person name="Newling K."/>
            <person name="Davey J."/>
            <person name="Forrester S."/>
        </authorList>
    </citation>
    <scope>NUCLEOTIDE SEQUENCE [LARGE SCALE GENOMIC DNA]</scope>
    <source>
        <strain evidence="4">Crithidia deanei Carvalho (ATCC PRA-265)</strain>
    </source>
</reference>
<evidence type="ECO:0000256" key="2">
    <source>
        <dbReference type="SAM" id="MobiDB-lite"/>
    </source>
</evidence>
<proteinExistence type="predicted"/>
<feature type="coiled-coil region" evidence="1">
    <location>
        <begin position="145"/>
        <end position="210"/>
    </location>
</feature>
<organism evidence="3 4">
    <name type="scientific">Angomonas deanei</name>
    <dbReference type="NCBI Taxonomy" id="59799"/>
    <lineage>
        <taxon>Eukaryota</taxon>
        <taxon>Discoba</taxon>
        <taxon>Euglenozoa</taxon>
        <taxon>Kinetoplastea</taxon>
        <taxon>Metakinetoplastina</taxon>
        <taxon>Trypanosomatida</taxon>
        <taxon>Trypanosomatidae</taxon>
        <taxon>Strigomonadinae</taxon>
        <taxon>Angomonas</taxon>
    </lineage>
</organism>
<feature type="compositionally biased region" description="Low complexity" evidence="2">
    <location>
        <begin position="42"/>
        <end position="53"/>
    </location>
</feature>
<dbReference type="VEuPathDB" id="TriTrypDB:ADEAN_000261800"/>
<dbReference type="Proteomes" id="UP000515908">
    <property type="component" value="Chromosome 04"/>
</dbReference>
<keyword evidence="1" id="KW-0175">Coiled coil</keyword>
<evidence type="ECO:0000313" key="3">
    <source>
        <dbReference type="EMBL" id="CAD2215163.1"/>
    </source>
</evidence>
<protein>
    <submittedName>
        <fullName evidence="3">Uncharacterized protein</fullName>
    </submittedName>
</protein>
<keyword evidence="4" id="KW-1185">Reference proteome</keyword>
<feature type="region of interest" description="Disordered" evidence="2">
    <location>
        <begin position="28"/>
        <end position="53"/>
    </location>
</feature>
<evidence type="ECO:0000256" key="1">
    <source>
        <dbReference type="SAM" id="Coils"/>
    </source>
</evidence>
<sequence>MNPDNDEKISRALNLFEALRHQVGPVSAAEIPTVEAPQKGPNNNNRNSNTTTNGTEALLRSQLKSSEEILKQLHLKNQTLEAKVAQLEKGQTSQADIDKLTARHRREMTLLSEQHAVEVQQLREQHRRTLLEERSRAAALPTVQNTELERQVRTLTEERDRLAVQLAHQATKEEKTKKSSQYMAVLQDQIASLQFQLKESQRQLETLTSLRIAEVGSKDGVQRLFDHMCQLKYTEDIRHETERTRMNEILYLLEREVASLSM</sequence>